<dbReference type="EMBL" id="FNST01000002">
    <property type="protein sequence ID" value="SEC33569.1"/>
    <property type="molecule type" value="Genomic_DNA"/>
</dbReference>
<feature type="domain" description="GIY-YIG" evidence="1">
    <location>
        <begin position="46"/>
        <end position="120"/>
    </location>
</feature>
<name>A0A1H4RNY0_STRMJ</name>
<dbReference type="InterPro" id="IPR000305">
    <property type="entry name" value="GIY-YIG_endonuc"/>
</dbReference>
<gene>
    <name evidence="2" type="ORF">SAMN04490356_3760</name>
</gene>
<dbReference type="Gene3D" id="3.40.1440.10">
    <property type="entry name" value="GIY-YIG endonuclease"/>
    <property type="match status" value="1"/>
</dbReference>
<sequence length="254" mass="28221">MPKQGSSNSAEFKLSITKALRDQLGASLEDLTPSPLTPKEIDKIERHPGVYQLYHRDVFVYVGKADSLRSRLAQHRETIRGRLNISPDEMTFTCLYVDEDLPTIAPERLLIDWHKSRGEIPWNTSGIGNHDPGAKRDSTSWGPDHFYTLYPIDLSWPIEGLTPEEAPLSTLISHAKKQLPYTFRFKKASAVYSASTATLGKTTATADDIFALTAASLPPGWQITALPGYVIMYDKISEAPGALKIYRSPHSPTP</sequence>
<evidence type="ECO:0000313" key="2">
    <source>
        <dbReference type="EMBL" id="SEC33569.1"/>
    </source>
</evidence>
<dbReference type="SMART" id="SM00465">
    <property type="entry name" value="GIYc"/>
    <property type="match status" value="1"/>
</dbReference>
<evidence type="ECO:0000259" key="1">
    <source>
        <dbReference type="PROSITE" id="PS50164"/>
    </source>
</evidence>
<dbReference type="RefSeq" id="WP_167746375.1">
    <property type="nucleotide sequence ID" value="NZ_FNST01000002.1"/>
</dbReference>
<organism evidence="2 3">
    <name type="scientific">Streptomyces melanosporofaciens</name>
    <dbReference type="NCBI Taxonomy" id="67327"/>
    <lineage>
        <taxon>Bacteria</taxon>
        <taxon>Bacillati</taxon>
        <taxon>Actinomycetota</taxon>
        <taxon>Actinomycetes</taxon>
        <taxon>Kitasatosporales</taxon>
        <taxon>Streptomycetaceae</taxon>
        <taxon>Streptomyces</taxon>
        <taxon>Streptomyces violaceusniger group</taxon>
    </lineage>
</organism>
<dbReference type="SUPFAM" id="SSF82771">
    <property type="entry name" value="GIY-YIG endonuclease"/>
    <property type="match status" value="1"/>
</dbReference>
<keyword evidence="3" id="KW-1185">Reference proteome</keyword>
<dbReference type="AlphaFoldDB" id="A0A1H4RNY0"/>
<reference evidence="3" key="1">
    <citation type="submission" date="2016-10" db="EMBL/GenBank/DDBJ databases">
        <authorList>
            <person name="Varghese N."/>
            <person name="Submissions S."/>
        </authorList>
    </citation>
    <scope>NUCLEOTIDE SEQUENCE [LARGE SCALE GENOMIC DNA]</scope>
    <source>
        <strain evidence="3">DSM 40318</strain>
    </source>
</reference>
<dbReference type="PROSITE" id="PS50164">
    <property type="entry name" value="GIY_YIG"/>
    <property type="match status" value="1"/>
</dbReference>
<dbReference type="InterPro" id="IPR035901">
    <property type="entry name" value="GIY-YIG_endonuc_sf"/>
</dbReference>
<protein>
    <submittedName>
        <fullName evidence="2">GIY-YIG catalytic domain-containing protein</fullName>
    </submittedName>
</protein>
<accession>A0A1H4RNY0</accession>
<dbReference type="Proteomes" id="UP000198609">
    <property type="component" value="Unassembled WGS sequence"/>
</dbReference>
<dbReference type="Pfam" id="PF01541">
    <property type="entry name" value="GIY-YIG"/>
    <property type="match status" value="1"/>
</dbReference>
<dbReference type="CDD" id="cd00719">
    <property type="entry name" value="GIY-YIG_SF"/>
    <property type="match status" value="1"/>
</dbReference>
<proteinExistence type="predicted"/>
<evidence type="ECO:0000313" key="3">
    <source>
        <dbReference type="Proteomes" id="UP000198609"/>
    </source>
</evidence>